<dbReference type="Proteomes" id="UP000663881">
    <property type="component" value="Unassembled WGS sequence"/>
</dbReference>
<evidence type="ECO:0000313" key="1">
    <source>
        <dbReference type="EMBL" id="CAF4415372.1"/>
    </source>
</evidence>
<comment type="caution">
    <text evidence="1">The sequence shown here is derived from an EMBL/GenBank/DDBJ whole genome shotgun (WGS) entry which is preliminary data.</text>
</comment>
<name>A0A820Q4C8_9BILA</name>
<dbReference type="EMBL" id="CAJOAY010029837">
    <property type="protein sequence ID" value="CAF4415372.1"/>
    <property type="molecule type" value="Genomic_DNA"/>
</dbReference>
<evidence type="ECO:0000313" key="2">
    <source>
        <dbReference type="Proteomes" id="UP000663881"/>
    </source>
</evidence>
<gene>
    <name evidence="1" type="ORF">OKA104_LOCUS52196</name>
</gene>
<protein>
    <submittedName>
        <fullName evidence="1">Uncharacterized protein</fullName>
    </submittedName>
</protein>
<accession>A0A820Q4C8</accession>
<reference evidence="1" key="1">
    <citation type="submission" date="2021-02" db="EMBL/GenBank/DDBJ databases">
        <authorList>
            <person name="Nowell W R."/>
        </authorList>
    </citation>
    <scope>NUCLEOTIDE SEQUENCE</scope>
</reference>
<dbReference type="AlphaFoldDB" id="A0A820Q4C8"/>
<organism evidence="1 2">
    <name type="scientific">Adineta steineri</name>
    <dbReference type="NCBI Taxonomy" id="433720"/>
    <lineage>
        <taxon>Eukaryota</taxon>
        <taxon>Metazoa</taxon>
        <taxon>Spiralia</taxon>
        <taxon>Gnathifera</taxon>
        <taxon>Rotifera</taxon>
        <taxon>Eurotatoria</taxon>
        <taxon>Bdelloidea</taxon>
        <taxon>Adinetida</taxon>
        <taxon>Adinetidae</taxon>
        <taxon>Adineta</taxon>
    </lineage>
</organism>
<proteinExistence type="predicted"/>
<feature type="non-terminal residue" evidence="1">
    <location>
        <position position="31"/>
    </location>
</feature>
<sequence>MPETSSVITTIDSILYKDIVKLVLLCTINEE</sequence>